<dbReference type="EMBL" id="SEWF01000008">
    <property type="protein sequence ID" value="RYU96388.1"/>
    <property type="molecule type" value="Genomic_DNA"/>
</dbReference>
<dbReference type="OrthoDB" id="9810477at2"/>
<dbReference type="Pfam" id="PF01551">
    <property type="entry name" value="Peptidase_M23"/>
    <property type="match status" value="1"/>
</dbReference>
<evidence type="ECO:0000259" key="1">
    <source>
        <dbReference type="Pfam" id="PF01551"/>
    </source>
</evidence>
<name>A0A4Q5M294_9BACT</name>
<dbReference type="Proteomes" id="UP000293162">
    <property type="component" value="Unassembled WGS sequence"/>
</dbReference>
<evidence type="ECO:0000313" key="2">
    <source>
        <dbReference type="EMBL" id="RYU96388.1"/>
    </source>
</evidence>
<reference evidence="2 3" key="1">
    <citation type="submission" date="2019-02" db="EMBL/GenBank/DDBJ databases">
        <title>Bacterial novel species Emticicia sp. 17J42-9 isolated from soil.</title>
        <authorList>
            <person name="Jung H.-Y."/>
        </authorList>
    </citation>
    <scope>NUCLEOTIDE SEQUENCE [LARGE SCALE GENOMIC DNA]</scope>
    <source>
        <strain evidence="2 3">17J42-9</strain>
    </source>
</reference>
<dbReference type="PANTHER" id="PTHR21666:SF270">
    <property type="entry name" value="MUREIN HYDROLASE ACTIVATOR ENVC"/>
    <property type="match status" value="1"/>
</dbReference>
<sequence>MKKQVLGFLMFFGGITSGFSQNIALNNSIKTIKEDNWKGLNSLLEVNDILRYIYSDPFKENYIQTIPAGYPLDKDIHINSFYGSRNHPVHKVTKFHRGIDLKGGTGEKVYATGEGEVVEAGYKSDIGNYVRIKHLYGFESIYGHLSKISVKKGQKVSRHQLIGKVGATGTVTGPHLHYTLKKNNQFIDPFDFLFLDFESEGISLLWKLKGKLA</sequence>
<comment type="caution">
    <text evidence="2">The sequence shown here is derived from an EMBL/GenBank/DDBJ whole genome shotgun (WGS) entry which is preliminary data.</text>
</comment>
<dbReference type="InterPro" id="IPR016047">
    <property type="entry name" value="M23ase_b-sheet_dom"/>
</dbReference>
<dbReference type="CDD" id="cd12797">
    <property type="entry name" value="M23_peptidase"/>
    <property type="match status" value="1"/>
</dbReference>
<dbReference type="GO" id="GO:0004222">
    <property type="term" value="F:metalloendopeptidase activity"/>
    <property type="evidence" value="ECO:0007669"/>
    <property type="project" value="TreeGrafter"/>
</dbReference>
<dbReference type="SUPFAM" id="SSF51261">
    <property type="entry name" value="Duplicated hybrid motif"/>
    <property type="match status" value="1"/>
</dbReference>
<dbReference type="PANTHER" id="PTHR21666">
    <property type="entry name" value="PEPTIDASE-RELATED"/>
    <property type="match status" value="1"/>
</dbReference>
<evidence type="ECO:0000313" key="3">
    <source>
        <dbReference type="Proteomes" id="UP000293162"/>
    </source>
</evidence>
<gene>
    <name evidence="2" type="ORF">EWM59_07710</name>
</gene>
<organism evidence="2 3">
    <name type="scientific">Emticicia agri</name>
    <dbReference type="NCBI Taxonomy" id="2492393"/>
    <lineage>
        <taxon>Bacteria</taxon>
        <taxon>Pseudomonadati</taxon>
        <taxon>Bacteroidota</taxon>
        <taxon>Cytophagia</taxon>
        <taxon>Cytophagales</taxon>
        <taxon>Leadbetterellaceae</taxon>
        <taxon>Emticicia</taxon>
    </lineage>
</organism>
<feature type="domain" description="M23ase beta-sheet core" evidence="1">
    <location>
        <begin position="94"/>
        <end position="189"/>
    </location>
</feature>
<dbReference type="Gene3D" id="2.70.70.10">
    <property type="entry name" value="Glucose Permease (Domain IIA)"/>
    <property type="match status" value="1"/>
</dbReference>
<accession>A0A4Q5M294</accession>
<keyword evidence="3" id="KW-1185">Reference proteome</keyword>
<proteinExistence type="predicted"/>
<protein>
    <submittedName>
        <fullName evidence="2">M23 family metallopeptidase</fullName>
    </submittedName>
</protein>
<dbReference type="InterPro" id="IPR011055">
    <property type="entry name" value="Dup_hybrid_motif"/>
</dbReference>
<dbReference type="AlphaFoldDB" id="A0A4Q5M294"/>
<dbReference type="RefSeq" id="WP_130020370.1">
    <property type="nucleotide sequence ID" value="NZ_SEWF01000008.1"/>
</dbReference>
<dbReference type="InterPro" id="IPR050570">
    <property type="entry name" value="Cell_wall_metabolism_enzyme"/>
</dbReference>